<name>A0A9X5KRV5_PSEMA</name>
<dbReference type="EMBL" id="LKEG01000052">
    <property type="protein sequence ID" value="OAJ46669.1"/>
    <property type="molecule type" value="Genomic_DNA"/>
</dbReference>
<proteinExistence type="predicted"/>
<evidence type="ECO:0000313" key="2">
    <source>
        <dbReference type="EMBL" id="OAJ46669.1"/>
    </source>
</evidence>
<reference evidence="2 3" key="1">
    <citation type="submission" date="2015-09" db="EMBL/GenBank/DDBJ databases">
        <title>Genome sequence of Pseudomonas marginalis ICMP 3553.</title>
        <authorList>
            <person name="Visnovsky S."/>
            <person name="Lu A."/>
            <person name="Panda P."/>
            <person name="Pitman A."/>
        </authorList>
    </citation>
    <scope>NUCLEOTIDE SEQUENCE [LARGE SCALE GENOMIC DNA]</scope>
    <source>
        <strain evidence="2 3">ICMP 3553</strain>
    </source>
</reference>
<evidence type="ECO:0000256" key="1">
    <source>
        <dbReference type="SAM" id="MobiDB-lite"/>
    </source>
</evidence>
<organism evidence="2 3">
    <name type="scientific">Pseudomonas marginalis</name>
    <name type="common">Pseudomonas panacis</name>
    <dbReference type="NCBI Taxonomy" id="298"/>
    <lineage>
        <taxon>Bacteria</taxon>
        <taxon>Pseudomonadati</taxon>
        <taxon>Pseudomonadota</taxon>
        <taxon>Gammaproteobacteria</taxon>
        <taxon>Pseudomonadales</taxon>
        <taxon>Pseudomonadaceae</taxon>
        <taxon>Pseudomonas</taxon>
    </lineage>
</organism>
<dbReference type="AlphaFoldDB" id="A0A9X5KRV5"/>
<accession>A0A9X5KRV5</accession>
<comment type="caution">
    <text evidence="2">The sequence shown here is derived from an EMBL/GenBank/DDBJ whole genome shotgun (WGS) entry which is preliminary data.</text>
</comment>
<protein>
    <submittedName>
        <fullName evidence="2">Uncharacterized protein</fullName>
    </submittedName>
</protein>
<dbReference type="Proteomes" id="UP000077563">
    <property type="component" value="Unassembled WGS sequence"/>
</dbReference>
<feature type="compositionally biased region" description="Polar residues" evidence="1">
    <location>
        <begin position="20"/>
        <end position="36"/>
    </location>
</feature>
<gene>
    <name evidence="2" type="ORF">AO064_20250</name>
</gene>
<evidence type="ECO:0000313" key="3">
    <source>
        <dbReference type="Proteomes" id="UP000077563"/>
    </source>
</evidence>
<dbReference type="RefSeq" id="WP_064054774.1">
    <property type="nucleotide sequence ID" value="NZ_LKEG01000052.1"/>
</dbReference>
<sequence>MNLKKGLPQPGTWPGYLADTRQNGQTTQVAERNGSSGRFGKDGWFAKKQQARQLHSICVGGSLWAILGVNAEALTMLRGPIRRRPYNRGEIVAKNAKEMGVFYDFY</sequence>
<feature type="region of interest" description="Disordered" evidence="1">
    <location>
        <begin position="1"/>
        <end position="42"/>
    </location>
</feature>